<evidence type="ECO:0000313" key="2">
    <source>
        <dbReference type="Proteomes" id="UP000824540"/>
    </source>
</evidence>
<organism evidence="1 2">
    <name type="scientific">Albula glossodonta</name>
    <name type="common">roundjaw bonefish</name>
    <dbReference type="NCBI Taxonomy" id="121402"/>
    <lineage>
        <taxon>Eukaryota</taxon>
        <taxon>Metazoa</taxon>
        <taxon>Chordata</taxon>
        <taxon>Craniata</taxon>
        <taxon>Vertebrata</taxon>
        <taxon>Euteleostomi</taxon>
        <taxon>Actinopterygii</taxon>
        <taxon>Neopterygii</taxon>
        <taxon>Teleostei</taxon>
        <taxon>Albuliformes</taxon>
        <taxon>Albulidae</taxon>
        <taxon>Albula</taxon>
    </lineage>
</organism>
<dbReference type="Proteomes" id="UP000824540">
    <property type="component" value="Unassembled WGS sequence"/>
</dbReference>
<keyword evidence="2" id="KW-1185">Reference proteome</keyword>
<dbReference type="EMBL" id="JAFBMS010000023">
    <property type="protein sequence ID" value="KAG9343636.1"/>
    <property type="molecule type" value="Genomic_DNA"/>
</dbReference>
<evidence type="ECO:0000313" key="1">
    <source>
        <dbReference type="EMBL" id="KAG9343636.1"/>
    </source>
</evidence>
<proteinExistence type="predicted"/>
<accession>A0A8T2NVU6</accession>
<name>A0A8T2NVU6_9TELE</name>
<gene>
    <name evidence="1" type="ORF">JZ751_013806</name>
</gene>
<reference evidence="1" key="1">
    <citation type="thesis" date="2021" institute="BYU ScholarsArchive" country="Provo, UT, USA">
        <title>Applications of and Algorithms for Genome Assembly and Genomic Analyses with an Emphasis on Marine Teleosts.</title>
        <authorList>
            <person name="Pickett B.D."/>
        </authorList>
    </citation>
    <scope>NUCLEOTIDE SEQUENCE</scope>
    <source>
        <strain evidence="1">HI-2016</strain>
    </source>
</reference>
<sequence length="128" mass="14283">MWDVPSSERPADWLPSSCPHCVAMVTWDCVSLSYLRNCREQRCAQRCTVIGGDKRYTLAVLENYSSAGFVMNFTAALRDWRLESNVQTLWPSRTGVKPADTAAPTGLEFEIPGVDRVLGDWHSTSVSV</sequence>
<dbReference type="AlphaFoldDB" id="A0A8T2NVU6"/>
<protein>
    <submittedName>
        <fullName evidence="1">Uncharacterized protein</fullName>
    </submittedName>
</protein>
<comment type="caution">
    <text evidence="1">The sequence shown here is derived from an EMBL/GenBank/DDBJ whole genome shotgun (WGS) entry which is preliminary data.</text>
</comment>